<reference evidence="1 2" key="1">
    <citation type="submission" date="2018-08" db="EMBL/GenBank/DDBJ databases">
        <title>Bacillus chawlae sp. nov., Bacillus glennii sp. nov., and Bacillus saganii sp. nov. Isolated from the Vehicle Assembly Building at Kennedy Space Center where the Viking Spacecraft were Assembled.</title>
        <authorList>
            <person name="Seuylemezian A."/>
            <person name="Vaishampayan P."/>
        </authorList>
    </citation>
    <scope>NUCLEOTIDE SEQUENCE [LARGE SCALE GENOMIC DNA]</scope>
    <source>
        <strain evidence="1 2">V44-8</strain>
    </source>
</reference>
<dbReference type="OrthoDB" id="2905328at2"/>
<protein>
    <submittedName>
        <fullName evidence="1">Hsp20/alpha crystallin family protein</fullName>
    </submittedName>
</protein>
<dbReference type="CDD" id="cd00298">
    <property type="entry name" value="ACD_sHsps_p23-like"/>
    <property type="match status" value="1"/>
</dbReference>
<name>A0A372LGI8_9BACI</name>
<organism evidence="1 2">
    <name type="scientific">Peribacillus glennii</name>
    <dbReference type="NCBI Taxonomy" id="2303991"/>
    <lineage>
        <taxon>Bacteria</taxon>
        <taxon>Bacillati</taxon>
        <taxon>Bacillota</taxon>
        <taxon>Bacilli</taxon>
        <taxon>Bacillales</taxon>
        <taxon>Bacillaceae</taxon>
        <taxon>Peribacillus</taxon>
    </lineage>
</organism>
<evidence type="ECO:0000313" key="1">
    <source>
        <dbReference type="EMBL" id="RFU65415.1"/>
    </source>
</evidence>
<proteinExistence type="predicted"/>
<accession>A0A372LGI8</accession>
<dbReference type="RefSeq" id="WP_117321591.1">
    <property type="nucleotide sequence ID" value="NZ_QVTD01000003.1"/>
</dbReference>
<dbReference type="EMBL" id="QVTD01000003">
    <property type="protein sequence ID" value="RFU65415.1"/>
    <property type="molecule type" value="Genomic_DNA"/>
</dbReference>
<comment type="caution">
    <text evidence="1">The sequence shown here is derived from an EMBL/GenBank/DDBJ whole genome shotgun (WGS) entry which is preliminary data.</text>
</comment>
<dbReference type="InterPro" id="IPR008978">
    <property type="entry name" value="HSP20-like_chaperone"/>
</dbReference>
<keyword evidence="2" id="KW-1185">Reference proteome</keyword>
<dbReference type="Proteomes" id="UP000262939">
    <property type="component" value="Unassembled WGS sequence"/>
</dbReference>
<dbReference type="SUPFAM" id="SSF49764">
    <property type="entry name" value="HSP20-like chaperones"/>
    <property type="match status" value="1"/>
</dbReference>
<dbReference type="AlphaFoldDB" id="A0A372LGI8"/>
<evidence type="ECO:0000313" key="2">
    <source>
        <dbReference type="Proteomes" id="UP000262939"/>
    </source>
</evidence>
<gene>
    <name evidence="1" type="ORF">D0466_05855</name>
</gene>
<sequence length="160" mass="18569">MFPWNFLFPFLKNNRDNLPKSFPFDVQSLINQVVSQVIPDNLQQMMDQNTNQGVQNSKQNVKNSKRSNHPLNADVFETHSEVYVRVPIKDPEWVKQVKIFHTTNQSIIEGIPDQEDKHVITLPAIVKKKGSSAKYKDDTLEIRLVKNTDFQYSQIDVTEI</sequence>